<name>A0A495JC03_9ACTN</name>
<evidence type="ECO:0000313" key="2">
    <source>
        <dbReference type="EMBL" id="RKR85924.1"/>
    </source>
</evidence>
<dbReference type="Gene3D" id="3.20.20.100">
    <property type="entry name" value="NADP-dependent oxidoreductase domain"/>
    <property type="match status" value="1"/>
</dbReference>
<dbReference type="Proteomes" id="UP000277671">
    <property type="component" value="Unassembled WGS sequence"/>
</dbReference>
<keyword evidence="3" id="KW-1185">Reference proteome</keyword>
<dbReference type="PANTHER" id="PTHR43312">
    <property type="entry name" value="D-THREO-ALDOSE 1-DEHYDROGENASE"/>
    <property type="match status" value="1"/>
</dbReference>
<evidence type="ECO:0000259" key="1">
    <source>
        <dbReference type="Pfam" id="PF00248"/>
    </source>
</evidence>
<proteinExistence type="predicted"/>
<dbReference type="AlphaFoldDB" id="A0A495JC03"/>
<dbReference type="Pfam" id="PF00248">
    <property type="entry name" value="Aldo_ket_red"/>
    <property type="match status" value="1"/>
</dbReference>
<protein>
    <submittedName>
        <fullName evidence="2">Aryl-alcohol dehydrogenase-like predicted oxidoreductase</fullName>
    </submittedName>
</protein>
<dbReference type="SUPFAM" id="SSF51430">
    <property type="entry name" value="NAD(P)-linked oxidoreductase"/>
    <property type="match status" value="1"/>
</dbReference>
<dbReference type="RefSeq" id="WP_211348990.1">
    <property type="nucleotide sequence ID" value="NZ_RBKT01000001.1"/>
</dbReference>
<gene>
    <name evidence="2" type="ORF">BDK92_0140</name>
</gene>
<evidence type="ECO:0000313" key="3">
    <source>
        <dbReference type="Proteomes" id="UP000277671"/>
    </source>
</evidence>
<dbReference type="PANTHER" id="PTHR43312:SF1">
    <property type="entry name" value="NADP-DEPENDENT OXIDOREDUCTASE DOMAIN-CONTAINING PROTEIN"/>
    <property type="match status" value="1"/>
</dbReference>
<dbReference type="CDD" id="cd19086">
    <property type="entry name" value="AKR_AKR11C1"/>
    <property type="match status" value="1"/>
</dbReference>
<dbReference type="EMBL" id="RBKT01000001">
    <property type="protein sequence ID" value="RKR85924.1"/>
    <property type="molecule type" value="Genomic_DNA"/>
</dbReference>
<dbReference type="InterPro" id="IPR023210">
    <property type="entry name" value="NADP_OxRdtase_dom"/>
</dbReference>
<dbReference type="InterPro" id="IPR053135">
    <property type="entry name" value="AKR2_Oxidoreductase"/>
</dbReference>
<dbReference type="InterPro" id="IPR036812">
    <property type="entry name" value="NAD(P)_OxRdtase_dom_sf"/>
</dbReference>
<reference evidence="2 3" key="1">
    <citation type="submission" date="2018-10" db="EMBL/GenBank/DDBJ databases">
        <title>Sequencing the genomes of 1000 actinobacteria strains.</title>
        <authorList>
            <person name="Klenk H.-P."/>
        </authorList>
    </citation>
    <scope>NUCLEOTIDE SEQUENCE [LARGE SCALE GENOMIC DNA]</scope>
    <source>
        <strain evidence="2 3">DSM 45175</strain>
    </source>
</reference>
<accession>A0A495JC03</accession>
<feature type="domain" description="NADP-dependent oxidoreductase" evidence="1">
    <location>
        <begin position="16"/>
        <end position="303"/>
    </location>
</feature>
<organism evidence="2 3">
    <name type="scientific">Micromonospora pisi</name>
    <dbReference type="NCBI Taxonomy" id="589240"/>
    <lineage>
        <taxon>Bacteria</taxon>
        <taxon>Bacillati</taxon>
        <taxon>Actinomycetota</taxon>
        <taxon>Actinomycetes</taxon>
        <taxon>Micromonosporales</taxon>
        <taxon>Micromonosporaceae</taxon>
        <taxon>Micromonospora</taxon>
    </lineage>
</organism>
<sequence length="315" mass="34626">MMQTRMFGTTGLRVSAIGLGAWQLGRSAQWHDGPDPDEAVRIVHTALDAGVNLIDTAPGYADGTSERNIGRALTGRRRDETIICTKVGYFPDGSPNWGSDAIEESIEQSARRMNVDHVDIVVLHNPPPEILDGTRSDHYQVLQRLQDKGVIRAYGTSVDWGADIDTVLTTSDSNALEVRLSALYQEPWEAMGRAHERGVGTIIKVPLESGWLSGRYDAQSVFTDVRDRWSREDVALRAALVDDLRALLPEGVSLFEGALRFLLGYDAVSTVIPGSKSVAQLRASIAAAQLPLPTETYDAIRSWYAARLADRPLDW</sequence>
<comment type="caution">
    <text evidence="2">The sequence shown here is derived from an EMBL/GenBank/DDBJ whole genome shotgun (WGS) entry which is preliminary data.</text>
</comment>